<accession>A0AAN7YDW5</accession>
<evidence type="ECO:0000313" key="4">
    <source>
        <dbReference type="Proteomes" id="UP001309876"/>
    </source>
</evidence>
<evidence type="ECO:0000313" key="3">
    <source>
        <dbReference type="EMBL" id="KAK5082451.1"/>
    </source>
</evidence>
<name>A0AAN7YDW5_9EURO</name>
<dbReference type="AlphaFoldDB" id="A0AAN7YDW5"/>
<gene>
    <name evidence="3" type="ORF">LTR05_007598</name>
</gene>
<dbReference type="EMBL" id="JAVRRJ010000008">
    <property type="protein sequence ID" value="KAK5082451.1"/>
    <property type="molecule type" value="Genomic_DNA"/>
</dbReference>
<comment type="caution">
    <text evidence="3">The sequence shown here is derived from an EMBL/GenBank/DDBJ whole genome shotgun (WGS) entry which is preliminary data.</text>
</comment>
<dbReference type="InterPro" id="IPR057683">
    <property type="entry name" value="DUF7923"/>
</dbReference>
<proteinExistence type="predicted"/>
<dbReference type="Pfam" id="PF25540">
    <property type="entry name" value="DUF7923"/>
    <property type="match status" value="1"/>
</dbReference>
<dbReference type="Proteomes" id="UP001309876">
    <property type="component" value="Unassembled WGS sequence"/>
</dbReference>
<evidence type="ECO:0000259" key="2">
    <source>
        <dbReference type="Pfam" id="PF25540"/>
    </source>
</evidence>
<keyword evidence="1" id="KW-0175">Coiled coil</keyword>
<feature type="domain" description="DUF7923" evidence="2">
    <location>
        <begin position="72"/>
        <end position="172"/>
    </location>
</feature>
<organism evidence="3 4">
    <name type="scientific">Lithohypha guttulata</name>
    <dbReference type="NCBI Taxonomy" id="1690604"/>
    <lineage>
        <taxon>Eukaryota</taxon>
        <taxon>Fungi</taxon>
        <taxon>Dikarya</taxon>
        <taxon>Ascomycota</taxon>
        <taxon>Pezizomycotina</taxon>
        <taxon>Eurotiomycetes</taxon>
        <taxon>Chaetothyriomycetidae</taxon>
        <taxon>Chaetothyriales</taxon>
        <taxon>Trichomeriaceae</taxon>
        <taxon>Lithohypha</taxon>
    </lineage>
</organism>
<feature type="coiled-coil region" evidence="1">
    <location>
        <begin position="2"/>
        <end position="71"/>
    </location>
</feature>
<dbReference type="PANTHER" id="PTHR37543:SF1">
    <property type="entry name" value="CCCH ZINC FINGER DNA BINDING PROTEIN (AFU_ORTHOLOGUE AFUA_5G12760)"/>
    <property type="match status" value="1"/>
</dbReference>
<evidence type="ECO:0000256" key="1">
    <source>
        <dbReference type="SAM" id="Coils"/>
    </source>
</evidence>
<sequence>MLVELEEQLKAIKKAEETHNSLVESLIAKVRELYVERGELQSKLEQAEDLRDVYHDKLKHARNDFNELERKMFCDGYIKRGSLGGREAAIHLTGNLTRLLKAQENFQPHWKLIVRLYASMSKLGEAYVKSSVLADVSVWQDFVQAFNKEIPLCEFIDAGSDRESADTRIKGNDTLV</sequence>
<protein>
    <recommendedName>
        <fullName evidence="2">DUF7923 domain-containing protein</fullName>
    </recommendedName>
</protein>
<reference evidence="3 4" key="1">
    <citation type="submission" date="2023-08" db="EMBL/GenBank/DDBJ databases">
        <title>Black Yeasts Isolated from many extreme environments.</title>
        <authorList>
            <person name="Coleine C."/>
            <person name="Stajich J.E."/>
            <person name="Selbmann L."/>
        </authorList>
    </citation>
    <scope>NUCLEOTIDE SEQUENCE [LARGE SCALE GENOMIC DNA]</scope>
    <source>
        <strain evidence="3 4">CCFEE 5910</strain>
    </source>
</reference>
<keyword evidence="4" id="KW-1185">Reference proteome</keyword>
<dbReference type="PANTHER" id="PTHR37543">
    <property type="entry name" value="CCCH ZINC FINGER DNA BINDING PROTEIN (AFU_ORTHOLOGUE AFUA_5G12760)"/>
    <property type="match status" value="1"/>
</dbReference>